<protein>
    <submittedName>
        <fullName evidence="3">Transmembrane protein</fullName>
    </submittedName>
</protein>
<accession>A0A1I8BPX6</accession>
<dbReference type="WBParaSite" id="MhA1_Contig405.frz3.gene32">
    <property type="protein sequence ID" value="MhA1_Contig405.frz3.gene32"/>
    <property type="gene ID" value="MhA1_Contig405.frz3.gene32"/>
</dbReference>
<proteinExistence type="predicted"/>
<dbReference type="AlphaFoldDB" id="A0A1I8BPX6"/>
<keyword evidence="1" id="KW-0472">Membrane</keyword>
<dbReference type="Proteomes" id="UP000095281">
    <property type="component" value="Unplaced"/>
</dbReference>
<organism evidence="2 3">
    <name type="scientific">Meloidogyne hapla</name>
    <name type="common">Root-knot nematode worm</name>
    <dbReference type="NCBI Taxonomy" id="6305"/>
    <lineage>
        <taxon>Eukaryota</taxon>
        <taxon>Metazoa</taxon>
        <taxon>Ecdysozoa</taxon>
        <taxon>Nematoda</taxon>
        <taxon>Chromadorea</taxon>
        <taxon>Rhabditida</taxon>
        <taxon>Tylenchina</taxon>
        <taxon>Tylenchomorpha</taxon>
        <taxon>Tylenchoidea</taxon>
        <taxon>Meloidogynidae</taxon>
        <taxon>Meloidogyninae</taxon>
        <taxon>Meloidogyne</taxon>
    </lineage>
</organism>
<keyword evidence="1" id="KW-0812">Transmembrane</keyword>
<keyword evidence="1" id="KW-1133">Transmembrane helix</keyword>
<sequence length="181" mass="20504">MSGCFQGFSTDKHFILVFRMMFIFLSLLELAVVGFMSRNEGGGVVFGSQLDNMGKHNRTLNNISEISAWKDMPSPKFGLKQAQDYGGAPTTFMIPSFHAPNNLYDSQLSSVEKTSTGSFSGAPLFNLRMPSRTHSREGHRQNKFSKNEESGSCCIKRLWHRMHQITPEQVDKYRCLSFHIL</sequence>
<evidence type="ECO:0000313" key="2">
    <source>
        <dbReference type="Proteomes" id="UP000095281"/>
    </source>
</evidence>
<feature type="transmembrane region" description="Helical" evidence="1">
    <location>
        <begin position="15"/>
        <end position="36"/>
    </location>
</feature>
<keyword evidence="2" id="KW-1185">Reference proteome</keyword>
<evidence type="ECO:0000256" key="1">
    <source>
        <dbReference type="SAM" id="Phobius"/>
    </source>
</evidence>
<evidence type="ECO:0000313" key="3">
    <source>
        <dbReference type="WBParaSite" id="MhA1_Contig405.frz3.gene32"/>
    </source>
</evidence>
<name>A0A1I8BPX6_MELHA</name>
<reference evidence="3" key="1">
    <citation type="submission" date="2016-11" db="UniProtKB">
        <authorList>
            <consortium name="WormBaseParasite"/>
        </authorList>
    </citation>
    <scope>IDENTIFICATION</scope>
</reference>